<dbReference type="EMBL" id="JAKOGI010000380">
    <property type="protein sequence ID" value="KAJ8435869.1"/>
    <property type="molecule type" value="Genomic_DNA"/>
</dbReference>
<dbReference type="OrthoDB" id="2919534at2759"/>
<accession>A0A9Q1QBS4</accession>
<dbReference type="AlphaFoldDB" id="A0A9Q1QBS4"/>
<reference evidence="2" key="1">
    <citation type="submission" date="2022-04" db="EMBL/GenBank/DDBJ databases">
        <title>Carnegiea gigantea Genome sequencing and assembly v2.</title>
        <authorList>
            <person name="Copetti D."/>
            <person name="Sanderson M.J."/>
            <person name="Burquez A."/>
            <person name="Wojciechowski M.F."/>
        </authorList>
    </citation>
    <scope>NUCLEOTIDE SEQUENCE</scope>
    <source>
        <strain evidence="2">SGP5-SGP5p</strain>
        <tissue evidence="2">Aerial part</tissue>
    </source>
</reference>
<protein>
    <submittedName>
        <fullName evidence="2">Uncharacterized protein</fullName>
    </submittedName>
</protein>
<evidence type="ECO:0000313" key="2">
    <source>
        <dbReference type="EMBL" id="KAJ8435869.1"/>
    </source>
</evidence>
<feature type="region of interest" description="Disordered" evidence="1">
    <location>
        <begin position="170"/>
        <end position="213"/>
    </location>
</feature>
<evidence type="ECO:0000256" key="1">
    <source>
        <dbReference type="SAM" id="MobiDB-lite"/>
    </source>
</evidence>
<evidence type="ECO:0000313" key="3">
    <source>
        <dbReference type="Proteomes" id="UP001153076"/>
    </source>
</evidence>
<proteinExistence type="predicted"/>
<gene>
    <name evidence="2" type="ORF">Cgig2_028577</name>
</gene>
<feature type="region of interest" description="Disordered" evidence="1">
    <location>
        <begin position="1"/>
        <end position="63"/>
    </location>
</feature>
<keyword evidence="3" id="KW-1185">Reference proteome</keyword>
<organism evidence="2 3">
    <name type="scientific">Carnegiea gigantea</name>
    <dbReference type="NCBI Taxonomy" id="171969"/>
    <lineage>
        <taxon>Eukaryota</taxon>
        <taxon>Viridiplantae</taxon>
        <taxon>Streptophyta</taxon>
        <taxon>Embryophyta</taxon>
        <taxon>Tracheophyta</taxon>
        <taxon>Spermatophyta</taxon>
        <taxon>Magnoliopsida</taxon>
        <taxon>eudicotyledons</taxon>
        <taxon>Gunneridae</taxon>
        <taxon>Pentapetalae</taxon>
        <taxon>Caryophyllales</taxon>
        <taxon>Cactineae</taxon>
        <taxon>Cactaceae</taxon>
        <taxon>Cactoideae</taxon>
        <taxon>Echinocereeae</taxon>
        <taxon>Carnegiea</taxon>
    </lineage>
</organism>
<comment type="caution">
    <text evidence="2">The sequence shown here is derived from an EMBL/GenBank/DDBJ whole genome shotgun (WGS) entry which is preliminary data.</text>
</comment>
<name>A0A9Q1QBS4_9CARY</name>
<sequence length="213" mass="23765">MVDPRWGTMIGSPRPLPSQVTGLTRASRPSLPLLRHPMQLIPGEPSRSRSRKQEPAQPQLRDEKCSTEVMATIVGGYAEGITRSVWKAQLKGAQQEVNPTGMIRLLLCFGDKLKARNLKTNFLVVDVPTAYNIILGRPTLHRVKTLTGGSQLEKKKKRVTYWAPHYPYGPHFQESRPQHLGGLNPRPRPVGARRHNGGWPRSSHPPGSLEQVS</sequence>
<dbReference type="Proteomes" id="UP001153076">
    <property type="component" value="Unassembled WGS sequence"/>
</dbReference>